<dbReference type="eggNOG" id="ENOG50332CE">
    <property type="taxonomic scope" value="Bacteria"/>
</dbReference>
<feature type="region of interest" description="Disordered" evidence="1">
    <location>
        <begin position="171"/>
        <end position="221"/>
    </location>
</feature>
<feature type="compositionally biased region" description="Basic and acidic residues" evidence="1">
    <location>
        <begin position="178"/>
        <end position="190"/>
    </location>
</feature>
<sequence>MGNSILKGMSAALLVTVITLLAGLFWTAMGFTGLSTTMLMDIGLVVSCLAAGYVTGKESGQWILGGASSLGYVLLCVFLIALFLELSAWGVIQVLAEGGLIGILAGAFGAGSGGSVLQSSRRAPRSYGWGDDYSARRTYSGSAGRASGYDEWDNHMEDWDDFLEDDRKASYKEPPSIRQREFKKQDRQVDLTEEDWEYSQREEENKFTSNHSKAWWEEDVL</sequence>
<keyword evidence="2" id="KW-0472">Membrane</keyword>
<reference evidence="4" key="1">
    <citation type="submission" date="2012-02" db="EMBL/GenBank/DDBJ databases">
        <title>Complete sequence of Desulfitobacterium dichloroeliminans LMG P-21439.</title>
        <authorList>
            <person name="Lucas S."/>
            <person name="Han J."/>
            <person name="Lapidus A."/>
            <person name="Cheng J.-F."/>
            <person name="Goodwin L."/>
            <person name="Pitluck S."/>
            <person name="Peters L."/>
            <person name="Ovchinnikova G."/>
            <person name="Teshima H."/>
            <person name="Detter J.C."/>
            <person name="Han C."/>
            <person name="Tapia R."/>
            <person name="Land M."/>
            <person name="Hauser L."/>
            <person name="Kyrpides N."/>
            <person name="Ivanova N."/>
            <person name="Pagani I."/>
            <person name="Kruse T."/>
            <person name="de Vos W.M."/>
            <person name="Boon N."/>
            <person name="Smidt H."/>
            <person name="Woyke T."/>
        </authorList>
    </citation>
    <scope>NUCLEOTIDE SEQUENCE [LARGE SCALE GENOMIC DNA]</scope>
    <source>
        <strain evidence="4">LMG P-21439 / DCA1</strain>
    </source>
</reference>
<proteinExistence type="predicted"/>
<evidence type="ECO:0000313" key="4">
    <source>
        <dbReference type="Proteomes" id="UP000010797"/>
    </source>
</evidence>
<keyword evidence="4" id="KW-1185">Reference proteome</keyword>
<name>L0FB85_DESDL</name>
<dbReference type="AlphaFoldDB" id="L0FB85"/>
<dbReference type="HOGENOM" id="CLU_087227_0_0_9"/>
<feature type="transmembrane region" description="Helical" evidence="2">
    <location>
        <begin position="90"/>
        <end position="117"/>
    </location>
</feature>
<protein>
    <submittedName>
        <fullName evidence="3">Uncharacterized protein</fullName>
    </submittedName>
</protein>
<dbReference type="Proteomes" id="UP000010797">
    <property type="component" value="Chromosome"/>
</dbReference>
<feature type="transmembrane region" description="Helical" evidence="2">
    <location>
        <begin position="37"/>
        <end position="55"/>
    </location>
</feature>
<feature type="transmembrane region" description="Helical" evidence="2">
    <location>
        <begin position="12"/>
        <end position="31"/>
    </location>
</feature>
<keyword evidence="2" id="KW-0812">Transmembrane</keyword>
<keyword evidence="2" id="KW-1133">Transmembrane helix</keyword>
<dbReference type="OrthoDB" id="1795642at2"/>
<dbReference type="RefSeq" id="WP_015263443.1">
    <property type="nucleotide sequence ID" value="NC_019903.1"/>
</dbReference>
<evidence type="ECO:0000256" key="2">
    <source>
        <dbReference type="SAM" id="Phobius"/>
    </source>
</evidence>
<dbReference type="STRING" id="871963.Desdi_3077"/>
<accession>L0FB85</accession>
<evidence type="ECO:0000256" key="1">
    <source>
        <dbReference type="SAM" id="MobiDB-lite"/>
    </source>
</evidence>
<dbReference type="KEGG" id="ddl:Desdi_3077"/>
<evidence type="ECO:0000313" key="3">
    <source>
        <dbReference type="EMBL" id="AGA70482.1"/>
    </source>
</evidence>
<organism evidence="3 4">
    <name type="scientific">Desulfitobacterium dichloroeliminans (strain LMG P-21439 / DCA1)</name>
    <dbReference type="NCBI Taxonomy" id="871963"/>
    <lineage>
        <taxon>Bacteria</taxon>
        <taxon>Bacillati</taxon>
        <taxon>Bacillota</taxon>
        <taxon>Clostridia</taxon>
        <taxon>Eubacteriales</taxon>
        <taxon>Desulfitobacteriaceae</taxon>
        <taxon>Desulfitobacterium</taxon>
    </lineage>
</organism>
<feature type="transmembrane region" description="Helical" evidence="2">
    <location>
        <begin position="62"/>
        <end position="84"/>
    </location>
</feature>
<gene>
    <name evidence="3" type="ordered locus">Desdi_3077</name>
</gene>
<dbReference type="EMBL" id="CP003344">
    <property type="protein sequence ID" value="AGA70482.1"/>
    <property type="molecule type" value="Genomic_DNA"/>
</dbReference>